<sequence length="190" mass="20212">MGDTRRGPISRILFPGLPRFDDHSSRAPVARRSLAANPDLLGPKQPCDCSRAVPIWHCSRWGLPCRPCCQVRGGLLPHRFTLTFADKGGLFSVALSLGFPRPGVTRHRCLVESGLSSRANAPAAIRPSAQGRCRAKGGAGQWKGAGCRTAAGDQDVRRVTMRTSSASCGPLAQGRNLARKALRASGMSVS</sequence>
<dbReference type="AlphaFoldDB" id="A0A1I4CQK0"/>
<dbReference type="AntiFam" id="ANF00045">
    <property type="entry name" value="Antisense to RNaseP"/>
</dbReference>
<name>A0A1I4CQK0_9RHOB</name>
<protein>
    <submittedName>
        <fullName evidence="1">Uncharacterized protein</fullName>
    </submittedName>
</protein>
<proteinExistence type="predicted"/>
<dbReference type="AntiFam" id="ANF00041">
    <property type="entry name" value="Antisense to RNaseP"/>
</dbReference>
<dbReference type="EMBL" id="FOSZ01000002">
    <property type="protein sequence ID" value="SFK82336.1"/>
    <property type="molecule type" value="Genomic_DNA"/>
</dbReference>
<dbReference type="Proteomes" id="UP000198851">
    <property type="component" value="Unassembled WGS sequence"/>
</dbReference>
<organism evidence="1 2">
    <name type="scientific">Shimia haliotis</name>
    <dbReference type="NCBI Taxonomy" id="1280847"/>
    <lineage>
        <taxon>Bacteria</taxon>
        <taxon>Pseudomonadati</taxon>
        <taxon>Pseudomonadota</taxon>
        <taxon>Alphaproteobacteria</taxon>
        <taxon>Rhodobacterales</taxon>
        <taxon>Roseobacteraceae</taxon>
    </lineage>
</organism>
<keyword evidence="2" id="KW-1185">Reference proteome</keyword>
<gene>
    <name evidence="1" type="ORF">SAMN04488036_102372</name>
</gene>
<reference evidence="2" key="1">
    <citation type="submission" date="2016-10" db="EMBL/GenBank/DDBJ databases">
        <authorList>
            <person name="Varghese N."/>
            <person name="Submissions S."/>
        </authorList>
    </citation>
    <scope>NUCLEOTIDE SEQUENCE [LARGE SCALE GENOMIC DNA]</scope>
    <source>
        <strain evidence="2">DSM 28453</strain>
    </source>
</reference>
<evidence type="ECO:0000313" key="1">
    <source>
        <dbReference type="EMBL" id="SFK82336.1"/>
    </source>
</evidence>
<dbReference type="STRING" id="1280847.SAMN04488036_102372"/>
<accession>A0A1I4CQK0</accession>
<evidence type="ECO:0000313" key="2">
    <source>
        <dbReference type="Proteomes" id="UP000198851"/>
    </source>
</evidence>